<gene>
    <name evidence="2" type="ORF">STAS_11272</name>
</gene>
<reference evidence="3" key="1">
    <citation type="journal article" date="2019" name="Curr. Biol.">
        <title>Genome Sequence of Striga asiatica Provides Insight into the Evolution of Plant Parasitism.</title>
        <authorList>
            <person name="Yoshida S."/>
            <person name="Kim S."/>
            <person name="Wafula E.K."/>
            <person name="Tanskanen J."/>
            <person name="Kim Y.M."/>
            <person name="Honaas L."/>
            <person name="Yang Z."/>
            <person name="Spallek T."/>
            <person name="Conn C.E."/>
            <person name="Ichihashi Y."/>
            <person name="Cheong K."/>
            <person name="Cui S."/>
            <person name="Der J.P."/>
            <person name="Gundlach H."/>
            <person name="Jiao Y."/>
            <person name="Hori C."/>
            <person name="Ishida J.K."/>
            <person name="Kasahara H."/>
            <person name="Kiba T."/>
            <person name="Kim M.S."/>
            <person name="Koo N."/>
            <person name="Laohavisit A."/>
            <person name="Lee Y.H."/>
            <person name="Lumba S."/>
            <person name="McCourt P."/>
            <person name="Mortimer J.C."/>
            <person name="Mutuku J.M."/>
            <person name="Nomura T."/>
            <person name="Sasaki-Sekimoto Y."/>
            <person name="Seto Y."/>
            <person name="Wang Y."/>
            <person name="Wakatake T."/>
            <person name="Sakakibara H."/>
            <person name="Demura T."/>
            <person name="Yamaguchi S."/>
            <person name="Yoneyama K."/>
            <person name="Manabe R.I."/>
            <person name="Nelson D.C."/>
            <person name="Schulman A.H."/>
            <person name="Timko M.P."/>
            <person name="dePamphilis C.W."/>
            <person name="Choi D."/>
            <person name="Shirasu K."/>
        </authorList>
    </citation>
    <scope>NUCLEOTIDE SEQUENCE [LARGE SCALE GENOMIC DNA]</scope>
    <source>
        <strain evidence="3">cv. UVA1</strain>
    </source>
</reference>
<evidence type="ECO:0000313" key="2">
    <source>
        <dbReference type="EMBL" id="GER35013.1"/>
    </source>
</evidence>
<accession>A0A5A7PQ57</accession>
<proteinExistence type="predicted"/>
<feature type="region of interest" description="Disordered" evidence="1">
    <location>
        <begin position="1"/>
        <end position="47"/>
    </location>
</feature>
<keyword evidence="3" id="KW-1185">Reference proteome</keyword>
<feature type="region of interest" description="Disordered" evidence="1">
    <location>
        <begin position="85"/>
        <end position="104"/>
    </location>
</feature>
<dbReference type="AlphaFoldDB" id="A0A5A7PQ57"/>
<name>A0A5A7PQ57_STRAF</name>
<dbReference type="PANTHER" id="PTHR37767:SF1">
    <property type="entry name" value="HYDROXYPROLINE-RICH GLYCOPROTEIN FAMILY PROTEIN"/>
    <property type="match status" value="1"/>
</dbReference>
<dbReference type="OrthoDB" id="1938864at2759"/>
<sequence>MEDTQLPLSEQKHERKPISIPFVWEEKPGTPKKDWRPNPRPISTNPCPPPVKFVVSVPFGWEEKPGTPLQSYTFPKRSLANEYRRFSSNGGTDGSSDSESSEVCSFKTSGSFGSARSLIADGLILPPVALGTRVPVQKAALDPESLGPESPGSVDERAVDGASFLEWLFPLLVPSSSFSNRDGLLERDEKEFLDERNSSQVKRPLLTLGELIVMSRRRSCRRKVDRIREQSSMDFMRRNAWGCFAFGNGKGMNSLQMKWKKQLQLI</sequence>
<dbReference type="Proteomes" id="UP000325081">
    <property type="component" value="Unassembled WGS sequence"/>
</dbReference>
<evidence type="ECO:0000256" key="1">
    <source>
        <dbReference type="SAM" id="MobiDB-lite"/>
    </source>
</evidence>
<comment type="caution">
    <text evidence="2">The sequence shown here is derived from an EMBL/GenBank/DDBJ whole genome shotgun (WGS) entry which is preliminary data.</text>
</comment>
<dbReference type="EMBL" id="BKCP01004960">
    <property type="protein sequence ID" value="GER35013.1"/>
    <property type="molecule type" value="Genomic_DNA"/>
</dbReference>
<protein>
    <submittedName>
        <fullName evidence="2">Hydroxyproline-rich glycoprotein</fullName>
    </submittedName>
</protein>
<feature type="compositionally biased region" description="Low complexity" evidence="1">
    <location>
        <begin position="87"/>
        <end position="102"/>
    </location>
</feature>
<organism evidence="2 3">
    <name type="scientific">Striga asiatica</name>
    <name type="common">Asiatic witchweed</name>
    <name type="synonym">Buchnera asiatica</name>
    <dbReference type="NCBI Taxonomy" id="4170"/>
    <lineage>
        <taxon>Eukaryota</taxon>
        <taxon>Viridiplantae</taxon>
        <taxon>Streptophyta</taxon>
        <taxon>Embryophyta</taxon>
        <taxon>Tracheophyta</taxon>
        <taxon>Spermatophyta</taxon>
        <taxon>Magnoliopsida</taxon>
        <taxon>eudicotyledons</taxon>
        <taxon>Gunneridae</taxon>
        <taxon>Pentapetalae</taxon>
        <taxon>asterids</taxon>
        <taxon>lamiids</taxon>
        <taxon>Lamiales</taxon>
        <taxon>Orobanchaceae</taxon>
        <taxon>Buchnereae</taxon>
        <taxon>Striga</taxon>
    </lineage>
</organism>
<evidence type="ECO:0000313" key="3">
    <source>
        <dbReference type="Proteomes" id="UP000325081"/>
    </source>
</evidence>
<feature type="compositionally biased region" description="Basic and acidic residues" evidence="1">
    <location>
        <begin position="24"/>
        <end position="37"/>
    </location>
</feature>
<dbReference type="PANTHER" id="PTHR37767">
    <property type="entry name" value="HYDROXYPROLINE-RICH GLYCOPROTEIN FAMILY PROTEIN"/>
    <property type="match status" value="1"/>
</dbReference>